<dbReference type="PANTHER" id="PTHR40943:SF1">
    <property type="entry name" value="CYTOPLASMIC PROTEIN"/>
    <property type="match status" value="1"/>
</dbReference>
<proteinExistence type="predicted"/>
<comment type="caution">
    <text evidence="2">The sequence shown here is derived from an EMBL/GenBank/DDBJ whole genome shotgun (WGS) entry which is preliminary data.</text>
</comment>
<reference evidence="2 3" key="1">
    <citation type="submission" date="2020-08" db="EMBL/GenBank/DDBJ databases">
        <title>Genomic Encyclopedia of Type Strains, Phase IV (KMG-IV): sequencing the most valuable type-strain genomes for metagenomic binning, comparative biology and taxonomic classification.</title>
        <authorList>
            <person name="Goeker M."/>
        </authorList>
    </citation>
    <scope>NUCLEOTIDE SEQUENCE [LARGE SCALE GENOMIC DNA]</scope>
    <source>
        <strain evidence="2 3">DSM 17454</strain>
    </source>
</reference>
<dbReference type="SUPFAM" id="SSF51182">
    <property type="entry name" value="RmlC-like cupins"/>
    <property type="match status" value="1"/>
</dbReference>
<dbReference type="EMBL" id="JACHGI010000002">
    <property type="protein sequence ID" value="MBB6465613.1"/>
    <property type="molecule type" value="Genomic_DNA"/>
</dbReference>
<organism evidence="2 3">
    <name type="scientific">Aminobacter carboxidus</name>
    <dbReference type="NCBI Taxonomy" id="376165"/>
    <lineage>
        <taxon>Bacteria</taxon>
        <taxon>Pseudomonadati</taxon>
        <taxon>Pseudomonadota</taxon>
        <taxon>Alphaproteobacteria</taxon>
        <taxon>Hyphomicrobiales</taxon>
        <taxon>Phyllobacteriaceae</taxon>
        <taxon>Aminobacter</taxon>
    </lineage>
</organism>
<dbReference type="Pfam" id="PF05899">
    <property type="entry name" value="Cupin_3"/>
    <property type="match status" value="1"/>
</dbReference>
<dbReference type="InterPro" id="IPR014710">
    <property type="entry name" value="RmlC-like_jellyroll"/>
</dbReference>
<dbReference type="RefSeq" id="WP_184768113.1">
    <property type="nucleotide sequence ID" value="NZ_JACHGI010000002.1"/>
</dbReference>
<gene>
    <name evidence="2" type="ORF">HNQ96_001471</name>
</gene>
<evidence type="ECO:0000313" key="3">
    <source>
        <dbReference type="Proteomes" id="UP000532373"/>
    </source>
</evidence>
<dbReference type="InterPro" id="IPR011051">
    <property type="entry name" value="RmlC_Cupin_sf"/>
</dbReference>
<dbReference type="Proteomes" id="UP000532373">
    <property type="component" value="Unassembled WGS sequence"/>
</dbReference>
<name>A0A8E1WCR8_9HYPH</name>
<dbReference type="AlphaFoldDB" id="A0A8E1WCR8"/>
<sequence length="120" mass="13467">MQTNLLTFSLEGVAPRLDAPGERRLAGDPQFRIWNLERAADGRVASGVWETTPGKWRSIYAGKWEFCTIVSGSLTITEDDQEPVVYRVGDSFVIRDGFQGTWEAEEITRKHYVVHLAAPA</sequence>
<evidence type="ECO:0000259" key="1">
    <source>
        <dbReference type="Pfam" id="PF05899"/>
    </source>
</evidence>
<accession>A0A8E1WCR8</accession>
<evidence type="ECO:0000313" key="2">
    <source>
        <dbReference type="EMBL" id="MBB6465613.1"/>
    </source>
</evidence>
<dbReference type="PANTHER" id="PTHR40943">
    <property type="entry name" value="CYTOPLASMIC PROTEIN-RELATED"/>
    <property type="match status" value="1"/>
</dbReference>
<dbReference type="Gene3D" id="2.60.120.10">
    <property type="entry name" value="Jelly Rolls"/>
    <property type="match status" value="1"/>
</dbReference>
<protein>
    <recommendedName>
        <fullName evidence="1">(S)-ureidoglycine aminohydrolase cupin domain-containing protein</fullName>
    </recommendedName>
</protein>
<feature type="domain" description="(S)-ureidoglycine aminohydrolase cupin" evidence="1">
    <location>
        <begin position="39"/>
        <end position="112"/>
    </location>
</feature>
<dbReference type="CDD" id="cd02227">
    <property type="entry name" value="cupin_TM1112-like"/>
    <property type="match status" value="1"/>
</dbReference>
<dbReference type="InterPro" id="IPR008579">
    <property type="entry name" value="UGlyAH_Cupin_dom"/>
</dbReference>